<evidence type="ECO:0000313" key="2">
    <source>
        <dbReference type="EMBL" id="RUO80747.1"/>
    </source>
</evidence>
<keyword evidence="1" id="KW-0732">Signal</keyword>
<evidence type="ECO:0000313" key="3">
    <source>
        <dbReference type="Proteomes" id="UP000287996"/>
    </source>
</evidence>
<dbReference type="AlphaFoldDB" id="A0A432ZS77"/>
<evidence type="ECO:0008006" key="4">
    <source>
        <dbReference type="Google" id="ProtNLM"/>
    </source>
</evidence>
<organism evidence="2 3">
    <name type="scientific">Idiomarina tyrosinivorans</name>
    <dbReference type="NCBI Taxonomy" id="1445662"/>
    <lineage>
        <taxon>Bacteria</taxon>
        <taxon>Pseudomonadati</taxon>
        <taxon>Pseudomonadota</taxon>
        <taxon>Gammaproteobacteria</taxon>
        <taxon>Alteromonadales</taxon>
        <taxon>Idiomarinaceae</taxon>
        <taxon>Idiomarina</taxon>
    </lineage>
</organism>
<name>A0A432ZS77_9GAMM</name>
<dbReference type="EMBL" id="PIQH01000003">
    <property type="protein sequence ID" value="RUO80747.1"/>
    <property type="molecule type" value="Genomic_DNA"/>
</dbReference>
<proteinExistence type="predicted"/>
<feature type="chain" id="PRO_5019474686" description="DUF4154 domain-containing protein" evidence="1">
    <location>
        <begin position="26"/>
        <end position="172"/>
    </location>
</feature>
<evidence type="ECO:0000256" key="1">
    <source>
        <dbReference type="SAM" id="SignalP"/>
    </source>
</evidence>
<feature type="signal peptide" evidence="1">
    <location>
        <begin position="1"/>
        <end position="25"/>
    </location>
</feature>
<protein>
    <recommendedName>
        <fullName evidence="4">DUF4154 domain-containing protein</fullName>
    </recommendedName>
</protein>
<reference evidence="2 3" key="1">
    <citation type="journal article" date="2011" name="Front. Microbiol.">
        <title>Genomic signatures of strain selection and enhancement in Bacillus atrophaeus var. globigii, a historical biowarfare simulant.</title>
        <authorList>
            <person name="Gibbons H.S."/>
            <person name="Broomall S.M."/>
            <person name="McNew L.A."/>
            <person name="Daligault H."/>
            <person name="Chapman C."/>
            <person name="Bruce D."/>
            <person name="Karavis M."/>
            <person name="Krepps M."/>
            <person name="McGregor P.A."/>
            <person name="Hong C."/>
            <person name="Park K.H."/>
            <person name="Akmal A."/>
            <person name="Feldman A."/>
            <person name="Lin J.S."/>
            <person name="Chang W.E."/>
            <person name="Higgs B.W."/>
            <person name="Demirev P."/>
            <person name="Lindquist J."/>
            <person name="Liem A."/>
            <person name="Fochler E."/>
            <person name="Read T.D."/>
            <person name="Tapia R."/>
            <person name="Johnson S."/>
            <person name="Bishop-Lilly K.A."/>
            <person name="Detter C."/>
            <person name="Han C."/>
            <person name="Sozhamannan S."/>
            <person name="Rosenzweig C.N."/>
            <person name="Skowronski E.W."/>
        </authorList>
    </citation>
    <scope>NUCLEOTIDE SEQUENCE [LARGE SCALE GENOMIC DNA]</scope>
    <source>
        <strain evidence="2 3">CC-PW-9</strain>
    </source>
</reference>
<sequence>MNVLNQFARKAGMFGLFALTLGALGCSSHSASSQLVQMQPVTGVMALALTKDAQSNRNIEKALCHRFTSSYSVECKALSATLPHLEGLPAHKVFEVAQENGASHILFVGGIDKIENFSLNRVIFSTGDTTSWPLGFEANRQIYLIDSTTGQQVVAGVLTASRPVLSASTMSF</sequence>
<accession>A0A432ZS77</accession>
<gene>
    <name evidence="2" type="ORF">CWI84_03950</name>
</gene>
<comment type="caution">
    <text evidence="2">The sequence shown here is derived from an EMBL/GenBank/DDBJ whole genome shotgun (WGS) entry which is preliminary data.</text>
</comment>
<dbReference type="RefSeq" id="WP_126841279.1">
    <property type="nucleotide sequence ID" value="NZ_PIQH01000003.1"/>
</dbReference>
<dbReference type="Proteomes" id="UP000287996">
    <property type="component" value="Unassembled WGS sequence"/>
</dbReference>
<keyword evidence="3" id="KW-1185">Reference proteome</keyword>